<dbReference type="AlphaFoldDB" id="A0A225W5X4"/>
<proteinExistence type="predicted"/>
<evidence type="ECO:0000313" key="2">
    <source>
        <dbReference type="Proteomes" id="UP000198211"/>
    </source>
</evidence>
<accession>A0A225W5X4</accession>
<protein>
    <submittedName>
        <fullName evidence="1">Uncharacterized protein</fullName>
    </submittedName>
</protein>
<name>A0A225W5X4_9STRA</name>
<dbReference type="EMBL" id="NBNE01001760">
    <property type="protein sequence ID" value="OWZ12764.1"/>
    <property type="molecule type" value="Genomic_DNA"/>
</dbReference>
<reference evidence="2" key="1">
    <citation type="submission" date="2017-03" db="EMBL/GenBank/DDBJ databases">
        <title>Phytopthora megakarya and P. palmivora, two closely related causual agents of cacao black pod achieved similar genome size and gene model numbers by different mechanisms.</title>
        <authorList>
            <person name="Ali S."/>
            <person name="Shao J."/>
            <person name="Larry D.J."/>
            <person name="Kronmiller B."/>
            <person name="Shen D."/>
            <person name="Strem M.D."/>
            <person name="Melnick R.L."/>
            <person name="Guiltinan M.J."/>
            <person name="Tyler B.M."/>
            <person name="Meinhardt L.W."/>
            <person name="Bailey B.A."/>
        </authorList>
    </citation>
    <scope>NUCLEOTIDE SEQUENCE [LARGE SCALE GENOMIC DNA]</scope>
    <source>
        <strain evidence="2">zdho120</strain>
    </source>
</reference>
<dbReference type="OrthoDB" id="10538614at2759"/>
<dbReference type="Proteomes" id="UP000198211">
    <property type="component" value="Unassembled WGS sequence"/>
</dbReference>
<comment type="caution">
    <text evidence="1">The sequence shown here is derived from an EMBL/GenBank/DDBJ whole genome shotgun (WGS) entry which is preliminary data.</text>
</comment>
<organism evidence="1 2">
    <name type="scientific">Phytophthora megakarya</name>
    <dbReference type="NCBI Taxonomy" id="4795"/>
    <lineage>
        <taxon>Eukaryota</taxon>
        <taxon>Sar</taxon>
        <taxon>Stramenopiles</taxon>
        <taxon>Oomycota</taxon>
        <taxon>Peronosporomycetes</taxon>
        <taxon>Peronosporales</taxon>
        <taxon>Peronosporaceae</taxon>
        <taxon>Phytophthora</taxon>
    </lineage>
</organism>
<keyword evidence="2" id="KW-1185">Reference proteome</keyword>
<gene>
    <name evidence="1" type="ORF">PHMEG_00014029</name>
</gene>
<evidence type="ECO:0000313" key="1">
    <source>
        <dbReference type="EMBL" id="OWZ12764.1"/>
    </source>
</evidence>
<sequence>MDKKRLILAKRAFPAQVAFREFKHHWDELPPLAGLFENPVVVLVPEVNCRGQRPSCISPGCGCTPRVKEYLKRVVEDIDGKQDLLNTKDQCAGSARACFSTISPTVADYCAIHSVVESKVLTSAWMESTAMYGPLCELLMQTMSVRKALRVDHSANATQIRKRDMFVECNDYAEAHTKTRVVATKCISMFGATRVVSEDVEAVLARPCRHWAKICELLLLSSTSKNHRFSRSDFMTLFTLEPNDSESLAGFSQEEYELLRQVRKEQTPEKCSWLTCDLVTTITFNLAAESNTNSSVKLRQRSYTTIVAKLKVIADEKTTATKQYMQQTDDSIATSSSKNTNGTKLFRIQLFQTIRESKLFTGKKNLFIRVYNFVSCICDGIWPKSEIILSLRWGAMKRASNRGASLKIKLRVPQDTIFSSRKNQQVIQPRHVTLNSLKALNQIHYWNILSLTMDVQSTTQTHCQ</sequence>